<dbReference type="Proteomes" id="UP000544222">
    <property type="component" value="Unassembled WGS sequence"/>
</dbReference>
<gene>
    <name evidence="1" type="ORF">FHX64_000416</name>
</gene>
<evidence type="ECO:0000313" key="2">
    <source>
        <dbReference type="Proteomes" id="UP000544222"/>
    </source>
</evidence>
<evidence type="ECO:0000313" key="1">
    <source>
        <dbReference type="EMBL" id="MBB3186253.1"/>
    </source>
</evidence>
<proteinExistence type="predicted"/>
<dbReference type="AlphaFoldDB" id="A0A7W5DQ49"/>
<reference evidence="1 2" key="1">
    <citation type="submission" date="2020-08" db="EMBL/GenBank/DDBJ databases">
        <title>Genomic Encyclopedia of Type Strains, Phase IV (KMG-IV): sequencing the most valuable type-strain genomes for metagenomic binning, comparative biology and taxonomic classification.</title>
        <authorList>
            <person name="Goeker M."/>
        </authorList>
    </citation>
    <scope>NUCLEOTIDE SEQUENCE [LARGE SCALE GENOMIC DNA]</scope>
    <source>
        <strain evidence="1 2">DSM 27471</strain>
    </source>
</reference>
<keyword evidence="2" id="KW-1185">Reference proteome</keyword>
<protein>
    <submittedName>
        <fullName evidence="1">Uncharacterized protein</fullName>
    </submittedName>
</protein>
<sequence length="56" mass="5923">MSQQQVKSGIGLMSKAGGLKTNNKQQVESQSVMGILGVVSTACFEVAIFSSSRNFL</sequence>
<dbReference type="EMBL" id="JACHYB010000001">
    <property type="protein sequence ID" value="MBB3186253.1"/>
    <property type="molecule type" value="Genomic_DNA"/>
</dbReference>
<comment type="caution">
    <text evidence="1">The sequence shown here is derived from an EMBL/GenBank/DDBJ whole genome shotgun (WGS) entry which is preliminary data.</text>
</comment>
<accession>A0A7W5DQ49</accession>
<name>A0A7W5DQ49_9PORP</name>
<organism evidence="1 2">
    <name type="scientific">Microbacter margulisiae</name>
    <dbReference type="NCBI Taxonomy" id="1350067"/>
    <lineage>
        <taxon>Bacteria</taxon>
        <taxon>Pseudomonadati</taxon>
        <taxon>Bacteroidota</taxon>
        <taxon>Bacteroidia</taxon>
        <taxon>Bacteroidales</taxon>
        <taxon>Porphyromonadaceae</taxon>
        <taxon>Microbacter</taxon>
    </lineage>
</organism>